<evidence type="ECO:0000256" key="1">
    <source>
        <dbReference type="SAM" id="MobiDB-lite"/>
    </source>
</evidence>
<gene>
    <name evidence="2" type="ORF">BEMITA_LOCUS11693</name>
</gene>
<name>A0A9P0AHY7_BEMTA</name>
<accession>A0A9P0AHY7</accession>
<reference evidence="2" key="1">
    <citation type="submission" date="2021-12" db="EMBL/GenBank/DDBJ databases">
        <authorList>
            <person name="King R."/>
        </authorList>
    </citation>
    <scope>NUCLEOTIDE SEQUENCE</scope>
</reference>
<dbReference type="Proteomes" id="UP001152759">
    <property type="component" value="Chromosome 7"/>
</dbReference>
<dbReference type="AlphaFoldDB" id="A0A9P0AHY7"/>
<sequence length="303" mass="34437">MKKKGFKSYDSKSDQISMNNDPKDSSLSNGQRSVLSRGSSKKMKKALFEHNKRSRESSFLKAEDCSSKSSADGNVKKEQIYSPDHIFKLPGGYVQKVSLANCSENITRRVRAYLDELFGSISLNFDGDSKAIIPAVLQDILAYNNVYFSTVDSYDTVEAPEPVWFHIDTYSNHLRLFVNHQMYNEYILHTRPDTPVNWSDGILRVEKYDPHEVAPNTIEDVHENMMALKLALIVDHVAQHILHEIYVDKDDRIMTSGIHEGWTNCPGTTLHSMLNIEIITCNAPPRRKTGSYNHTTTVISHNN</sequence>
<keyword evidence="3" id="KW-1185">Reference proteome</keyword>
<proteinExistence type="predicted"/>
<dbReference type="EMBL" id="OU963868">
    <property type="protein sequence ID" value="CAH0393271.1"/>
    <property type="molecule type" value="Genomic_DNA"/>
</dbReference>
<feature type="compositionally biased region" description="Polar residues" evidence="1">
    <location>
        <begin position="14"/>
        <end position="38"/>
    </location>
</feature>
<evidence type="ECO:0000313" key="2">
    <source>
        <dbReference type="EMBL" id="CAH0393271.1"/>
    </source>
</evidence>
<protein>
    <submittedName>
        <fullName evidence="2">Uncharacterized protein</fullName>
    </submittedName>
</protein>
<evidence type="ECO:0000313" key="3">
    <source>
        <dbReference type="Proteomes" id="UP001152759"/>
    </source>
</evidence>
<organism evidence="2 3">
    <name type="scientific">Bemisia tabaci</name>
    <name type="common">Sweetpotato whitefly</name>
    <name type="synonym">Aleurodes tabaci</name>
    <dbReference type="NCBI Taxonomy" id="7038"/>
    <lineage>
        <taxon>Eukaryota</taxon>
        <taxon>Metazoa</taxon>
        <taxon>Ecdysozoa</taxon>
        <taxon>Arthropoda</taxon>
        <taxon>Hexapoda</taxon>
        <taxon>Insecta</taxon>
        <taxon>Pterygota</taxon>
        <taxon>Neoptera</taxon>
        <taxon>Paraneoptera</taxon>
        <taxon>Hemiptera</taxon>
        <taxon>Sternorrhyncha</taxon>
        <taxon>Aleyrodoidea</taxon>
        <taxon>Aleyrodidae</taxon>
        <taxon>Aleyrodinae</taxon>
        <taxon>Bemisia</taxon>
    </lineage>
</organism>
<feature type="region of interest" description="Disordered" evidence="1">
    <location>
        <begin position="1"/>
        <end position="52"/>
    </location>
</feature>